<reference evidence="1 2" key="1">
    <citation type="submission" date="2014-04" db="EMBL/GenBank/DDBJ databases">
        <title>Evolutionary Origins and Diversification of the Mycorrhizal Mutualists.</title>
        <authorList>
            <consortium name="DOE Joint Genome Institute"/>
            <consortium name="Mycorrhizal Genomics Consortium"/>
            <person name="Kohler A."/>
            <person name="Kuo A."/>
            <person name="Nagy L.G."/>
            <person name="Floudas D."/>
            <person name="Copeland A."/>
            <person name="Barry K.W."/>
            <person name="Cichocki N."/>
            <person name="Veneault-Fourrey C."/>
            <person name="LaButti K."/>
            <person name="Lindquist E.A."/>
            <person name="Lipzen A."/>
            <person name="Lundell T."/>
            <person name="Morin E."/>
            <person name="Murat C."/>
            <person name="Riley R."/>
            <person name="Ohm R."/>
            <person name="Sun H."/>
            <person name="Tunlid A."/>
            <person name="Henrissat B."/>
            <person name="Grigoriev I.V."/>
            <person name="Hibbett D.S."/>
            <person name="Martin F."/>
        </authorList>
    </citation>
    <scope>NUCLEOTIDE SEQUENCE [LARGE SCALE GENOMIC DNA]</scope>
    <source>
        <strain evidence="1 2">FD-317 M1</strain>
    </source>
</reference>
<name>A0A0D0C5B3_9AGAR</name>
<sequence length="109" mass="12563">MQQILQCKLQNQYISPKKGTTSYVATLDDDREMEVPEQPKGVLMKGEYIDINNLRPDSNEMFDILLKDENRMKAGSVVHRDVVECFKQDKLDSDQRRNMTIVANTNNGL</sequence>
<dbReference type="AlphaFoldDB" id="A0A0D0C5B3"/>
<gene>
    <name evidence="1" type="ORF">GYMLUDRAFT_65479</name>
</gene>
<dbReference type="OrthoDB" id="3048530at2759"/>
<evidence type="ECO:0000313" key="1">
    <source>
        <dbReference type="EMBL" id="KIK49933.1"/>
    </source>
</evidence>
<protein>
    <submittedName>
        <fullName evidence="1">Uncharacterized protein</fullName>
    </submittedName>
</protein>
<dbReference type="EMBL" id="KN834954">
    <property type="protein sequence ID" value="KIK49933.1"/>
    <property type="molecule type" value="Genomic_DNA"/>
</dbReference>
<accession>A0A0D0C5B3</accession>
<keyword evidence="2" id="KW-1185">Reference proteome</keyword>
<organism evidence="1 2">
    <name type="scientific">Collybiopsis luxurians FD-317 M1</name>
    <dbReference type="NCBI Taxonomy" id="944289"/>
    <lineage>
        <taxon>Eukaryota</taxon>
        <taxon>Fungi</taxon>
        <taxon>Dikarya</taxon>
        <taxon>Basidiomycota</taxon>
        <taxon>Agaricomycotina</taxon>
        <taxon>Agaricomycetes</taxon>
        <taxon>Agaricomycetidae</taxon>
        <taxon>Agaricales</taxon>
        <taxon>Marasmiineae</taxon>
        <taxon>Omphalotaceae</taxon>
        <taxon>Collybiopsis</taxon>
        <taxon>Collybiopsis luxurians</taxon>
    </lineage>
</organism>
<dbReference type="Proteomes" id="UP000053593">
    <property type="component" value="Unassembled WGS sequence"/>
</dbReference>
<evidence type="ECO:0000313" key="2">
    <source>
        <dbReference type="Proteomes" id="UP000053593"/>
    </source>
</evidence>
<proteinExistence type="predicted"/>
<dbReference type="HOGENOM" id="CLU_2184259_0_0_1"/>